<dbReference type="InterPro" id="IPR017896">
    <property type="entry name" value="4Fe4S_Fe-S-bd"/>
</dbReference>
<evidence type="ECO:0000256" key="10">
    <source>
        <dbReference type="ARBA" id="ARBA00023014"/>
    </source>
</evidence>
<keyword evidence="4 12" id="KW-0813">Transport</keyword>
<evidence type="ECO:0000256" key="6">
    <source>
        <dbReference type="ARBA" id="ARBA00022723"/>
    </source>
</evidence>
<evidence type="ECO:0000256" key="12">
    <source>
        <dbReference type="RuleBase" id="RU365098"/>
    </source>
</evidence>
<evidence type="ECO:0000313" key="15">
    <source>
        <dbReference type="Proteomes" id="UP001500449"/>
    </source>
</evidence>
<keyword evidence="6 12" id="KW-0479">Metal-binding</keyword>
<gene>
    <name evidence="14" type="ORF">GCM10009836_44330</name>
</gene>
<evidence type="ECO:0000256" key="1">
    <source>
        <dbReference type="ARBA" id="ARBA00001966"/>
    </source>
</evidence>
<keyword evidence="15" id="KW-1185">Reference proteome</keyword>
<proteinExistence type="predicted"/>
<dbReference type="PANTHER" id="PTHR42859:SF2">
    <property type="entry name" value="FERREDOXIN"/>
    <property type="match status" value="1"/>
</dbReference>
<evidence type="ECO:0000256" key="11">
    <source>
        <dbReference type="ARBA" id="ARBA00023291"/>
    </source>
</evidence>
<dbReference type="InterPro" id="IPR017900">
    <property type="entry name" value="4Fe4S_Fe_S_CS"/>
</dbReference>
<dbReference type="Proteomes" id="UP001500449">
    <property type="component" value="Unassembled WGS sequence"/>
</dbReference>
<dbReference type="SUPFAM" id="SSF54862">
    <property type="entry name" value="4Fe-4S ferredoxins"/>
    <property type="match status" value="1"/>
</dbReference>
<dbReference type="Gene3D" id="3.30.70.20">
    <property type="match status" value="1"/>
</dbReference>
<reference evidence="14 15" key="1">
    <citation type="journal article" date="2019" name="Int. J. Syst. Evol. Microbiol.">
        <title>The Global Catalogue of Microorganisms (GCM) 10K type strain sequencing project: providing services to taxonomists for standard genome sequencing and annotation.</title>
        <authorList>
            <consortium name="The Broad Institute Genomics Platform"/>
            <consortium name="The Broad Institute Genome Sequencing Center for Infectious Disease"/>
            <person name="Wu L."/>
            <person name="Ma J."/>
        </authorList>
    </citation>
    <scope>NUCLEOTIDE SEQUENCE [LARGE SCALE GENOMIC DNA]</scope>
    <source>
        <strain evidence="14 15">JCM 16009</strain>
    </source>
</reference>
<dbReference type="RefSeq" id="WP_344420221.1">
    <property type="nucleotide sequence ID" value="NZ_BAAAQK010000017.1"/>
</dbReference>
<keyword evidence="7" id="KW-0677">Repeat</keyword>
<dbReference type="EMBL" id="BAAAQK010000017">
    <property type="protein sequence ID" value="GAA1859248.1"/>
    <property type="molecule type" value="Genomic_DNA"/>
</dbReference>
<evidence type="ECO:0000256" key="8">
    <source>
        <dbReference type="ARBA" id="ARBA00022982"/>
    </source>
</evidence>
<dbReference type="InterPro" id="IPR054830">
    <property type="entry name" value="FdxA_Actino"/>
</dbReference>
<dbReference type="Pfam" id="PF00037">
    <property type="entry name" value="Fer4"/>
    <property type="match status" value="1"/>
</dbReference>
<dbReference type="InterPro" id="IPR000813">
    <property type="entry name" value="7Fe_ferredoxin"/>
</dbReference>
<keyword evidence="10 12" id="KW-0411">Iron-sulfur</keyword>
<dbReference type="PANTHER" id="PTHR42859">
    <property type="entry name" value="OXIDOREDUCTASE"/>
    <property type="match status" value="1"/>
</dbReference>
<sequence>MTYVITAACVDVKDRTCLTQCPVDCIYEGERSLYIQADECIECGACEPVCPQEAIYHDAELPVDQLFALDSSAQFFSMVHPGRDAPLGKPGGSKPIGVVEGDSDAVAALPPGE</sequence>
<comment type="cofactor">
    <cofactor evidence="12">
        <name>[3Fe-4S] cluster</name>
        <dbReference type="ChEBI" id="CHEBI:21137"/>
    </cofactor>
    <text evidence="12">Binds 1 [3Fe-4S] cluster.</text>
</comment>
<comment type="cofactor">
    <cofactor evidence="1 12">
        <name>[4Fe-4S] cluster</name>
        <dbReference type="ChEBI" id="CHEBI:49883"/>
    </cofactor>
</comment>
<comment type="function">
    <text evidence="2 12">Ferredoxins are iron-sulfur proteins that transfer electrons in a wide variety of metabolic reactions.</text>
</comment>
<dbReference type="NCBIfam" id="NF045480">
    <property type="entry name" value="FdxA_Actino"/>
    <property type="match status" value="1"/>
</dbReference>
<keyword evidence="8 12" id="KW-0249">Electron transport</keyword>
<evidence type="ECO:0000256" key="3">
    <source>
        <dbReference type="ARBA" id="ARBA00013529"/>
    </source>
</evidence>
<organism evidence="14 15">
    <name type="scientific">Pseudonocardia ailaonensis</name>
    <dbReference type="NCBI Taxonomy" id="367279"/>
    <lineage>
        <taxon>Bacteria</taxon>
        <taxon>Bacillati</taxon>
        <taxon>Actinomycetota</taxon>
        <taxon>Actinomycetes</taxon>
        <taxon>Pseudonocardiales</taxon>
        <taxon>Pseudonocardiaceae</taxon>
        <taxon>Pseudonocardia</taxon>
    </lineage>
</organism>
<evidence type="ECO:0000256" key="5">
    <source>
        <dbReference type="ARBA" id="ARBA00022485"/>
    </source>
</evidence>
<keyword evidence="5 12" id="KW-0004">4Fe-4S</keyword>
<keyword evidence="11 12" id="KW-0003">3Fe-4S</keyword>
<evidence type="ECO:0000256" key="7">
    <source>
        <dbReference type="ARBA" id="ARBA00022737"/>
    </source>
</evidence>
<dbReference type="InterPro" id="IPR050294">
    <property type="entry name" value="RnfB_subfamily"/>
</dbReference>
<evidence type="ECO:0000259" key="13">
    <source>
        <dbReference type="PROSITE" id="PS51379"/>
    </source>
</evidence>
<feature type="domain" description="4Fe-4S ferredoxin-type" evidence="13">
    <location>
        <begin position="31"/>
        <end position="60"/>
    </location>
</feature>
<protein>
    <recommendedName>
        <fullName evidence="3 12">Ferredoxin</fullName>
    </recommendedName>
</protein>
<evidence type="ECO:0000256" key="4">
    <source>
        <dbReference type="ARBA" id="ARBA00022448"/>
    </source>
</evidence>
<dbReference type="PRINTS" id="PR00354">
    <property type="entry name" value="7FE8SFRDOXIN"/>
</dbReference>
<accession>A0ABN2NCT4</accession>
<dbReference type="PROSITE" id="PS51379">
    <property type="entry name" value="4FE4S_FER_2"/>
    <property type="match status" value="1"/>
</dbReference>
<evidence type="ECO:0000256" key="2">
    <source>
        <dbReference type="ARBA" id="ARBA00003532"/>
    </source>
</evidence>
<dbReference type="PROSITE" id="PS00198">
    <property type="entry name" value="4FE4S_FER_1"/>
    <property type="match status" value="1"/>
</dbReference>
<comment type="caution">
    <text evidence="14">The sequence shown here is derived from an EMBL/GenBank/DDBJ whole genome shotgun (WGS) entry which is preliminary data.</text>
</comment>
<evidence type="ECO:0000313" key="14">
    <source>
        <dbReference type="EMBL" id="GAA1859248.1"/>
    </source>
</evidence>
<evidence type="ECO:0000256" key="9">
    <source>
        <dbReference type="ARBA" id="ARBA00023004"/>
    </source>
</evidence>
<name>A0ABN2NCT4_9PSEU</name>
<keyword evidence="9 12" id="KW-0408">Iron</keyword>